<proteinExistence type="predicted"/>
<protein>
    <recommendedName>
        <fullName evidence="6">Glutathionylspermidine synthase pre-ATP-grasp-like domain-containing protein</fullName>
    </recommendedName>
</protein>
<dbReference type="AlphaFoldDB" id="E7G4U8"/>
<gene>
    <name evidence="7" type="ORF">HSUHS5_1022</name>
</gene>
<evidence type="ECO:0000256" key="1">
    <source>
        <dbReference type="ARBA" id="ARBA00022598"/>
    </source>
</evidence>
<feature type="domain" description="Glutathionylspermidine synthase pre-ATP-grasp-like" evidence="6">
    <location>
        <begin position="13"/>
        <end position="390"/>
    </location>
</feature>
<dbReference type="SUPFAM" id="SSF56059">
    <property type="entry name" value="Glutathione synthetase ATP-binding domain-like"/>
    <property type="match status" value="1"/>
</dbReference>
<dbReference type="GO" id="GO:0016874">
    <property type="term" value="F:ligase activity"/>
    <property type="evidence" value="ECO:0007669"/>
    <property type="project" value="UniProtKB-KW"/>
</dbReference>
<comment type="caution">
    <text evidence="7">The sequence shown here is derived from an EMBL/GenBank/DDBJ whole genome shotgun (WGS) entry which is preliminary data.</text>
</comment>
<keyword evidence="1" id="KW-0436">Ligase</keyword>
<evidence type="ECO:0000259" key="6">
    <source>
        <dbReference type="Pfam" id="PF03738"/>
    </source>
</evidence>
<reference evidence="7 8" key="1">
    <citation type="journal article" date="2011" name="Vet. Res.">
        <title>Genome sequence of Helicobacter suis supports its role in gastric pathology.</title>
        <authorList>
            <person name="Vermoote M."/>
            <person name="Vandekerckhove T.T."/>
            <person name="Flahou B."/>
            <person name="Pasmans F."/>
            <person name="Smet A."/>
            <person name="De Groote D."/>
            <person name="Van Criekinge W."/>
            <person name="Ducatelle R."/>
            <person name="Haesebrouck F."/>
        </authorList>
    </citation>
    <scope>NUCLEOTIDE SEQUENCE [LARGE SCALE GENOMIC DNA]</scope>
    <source>
        <strain evidence="7 8">HS5</strain>
    </source>
</reference>
<evidence type="ECO:0000313" key="7">
    <source>
        <dbReference type="EMBL" id="EFX41565.1"/>
    </source>
</evidence>
<accession>E7G4U8</accession>
<dbReference type="Pfam" id="PF03738">
    <property type="entry name" value="GSP_synth"/>
    <property type="match status" value="1"/>
</dbReference>
<name>E7G4U8_9HELI</name>
<evidence type="ECO:0000256" key="2">
    <source>
        <dbReference type="ARBA" id="ARBA00022723"/>
    </source>
</evidence>
<dbReference type="InterPro" id="IPR016185">
    <property type="entry name" value="PreATP-grasp_dom_sf"/>
</dbReference>
<dbReference type="Proteomes" id="UP000054093">
    <property type="component" value="Unassembled WGS sequence"/>
</dbReference>
<evidence type="ECO:0000313" key="8">
    <source>
        <dbReference type="Proteomes" id="UP000054093"/>
    </source>
</evidence>
<dbReference type="GO" id="GO:0005524">
    <property type="term" value="F:ATP binding"/>
    <property type="evidence" value="ECO:0007669"/>
    <property type="project" value="UniProtKB-KW"/>
</dbReference>
<sequence>MPMRIKTLEPLTQEVLEEIGLDWHTDPDKSPYISNDLISISQKEADAYYEACEELYNMFVETAQMVIDQERFFELDIPNSIVPLIRQSWEDDIHWHIYGRFDLAGGLDGKPIKLLEFNADTPTMLYESAVVQWALLKHNGYNEDLQFNNIHEALVQNFKRLVTLSEDTSGFESMYEGWKILFSSIRGSSEEERTVKFLEDAARSAGFQTQFTYIDLVQFNATEGVFFEGVNYEFLFKLVPWENIAIDEPELAMLMQSIMENQKAIFLNPAYTLLFQSKRFLKLLWDRYPNHPLLLEASYEPLRKKQVKKVAFGREGANVEILDANLQVLHKSEGAYGNHKPVYQEYYELNKAGQEYYQPNVFYAFEPCGLGFRKGGLVMDNFSKFVSHIIL</sequence>
<dbReference type="EMBL" id="ADHO01000219">
    <property type="protein sequence ID" value="EFX41565.1"/>
    <property type="molecule type" value="Genomic_DNA"/>
</dbReference>
<dbReference type="SUPFAM" id="SSF52440">
    <property type="entry name" value="PreATP-grasp domain"/>
    <property type="match status" value="1"/>
</dbReference>
<keyword evidence="3" id="KW-0547">Nucleotide-binding</keyword>
<organism evidence="7 8">
    <name type="scientific">Helicobacter suis HS5</name>
    <dbReference type="NCBI Taxonomy" id="710394"/>
    <lineage>
        <taxon>Bacteria</taxon>
        <taxon>Pseudomonadati</taxon>
        <taxon>Campylobacterota</taxon>
        <taxon>Epsilonproteobacteria</taxon>
        <taxon>Campylobacterales</taxon>
        <taxon>Helicobacteraceae</taxon>
        <taxon>Helicobacter</taxon>
    </lineage>
</organism>
<keyword evidence="4" id="KW-0067">ATP-binding</keyword>
<dbReference type="Gene3D" id="3.30.1490.330">
    <property type="match status" value="1"/>
</dbReference>
<evidence type="ECO:0000256" key="5">
    <source>
        <dbReference type="ARBA" id="ARBA00022842"/>
    </source>
</evidence>
<keyword evidence="5" id="KW-0460">Magnesium</keyword>
<keyword evidence="2" id="KW-0479">Metal-binding</keyword>
<dbReference type="InterPro" id="IPR005494">
    <property type="entry name" value="GSPS_pre-ATP-grasp-like_dom"/>
</dbReference>
<dbReference type="GO" id="GO:0046872">
    <property type="term" value="F:metal ion binding"/>
    <property type="evidence" value="ECO:0007669"/>
    <property type="project" value="UniProtKB-KW"/>
</dbReference>
<evidence type="ECO:0000256" key="3">
    <source>
        <dbReference type="ARBA" id="ARBA00022741"/>
    </source>
</evidence>
<evidence type="ECO:0000256" key="4">
    <source>
        <dbReference type="ARBA" id="ARBA00022840"/>
    </source>
</evidence>